<evidence type="ECO:0000256" key="1">
    <source>
        <dbReference type="ARBA" id="ARBA00004442"/>
    </source>
</evidence>
<reference evidence="10" key="1">
    <citation type="journal article" date="2019" name="Int. J. Syst. Evol. Microbiol.">
        <title>The Global Catalogue of Microorganisms (GCM) 10K type strain sequencing project: providing services to taxonomists for standard genome sequencing and annotation.</title>
        <authorList>
            <consortium name="The Broad Institute Genomics Platform"/>
            <consortium name="The Broad Institute Genome Sequencing Center for Infectious Disease"/>
            <person name="Wu L."/>
            <person name="Ma J."/>
        </authorList>
    </citation>
    <scope>NUCLEOTIDE SEQUENCE [LARGE SCALE GENOMIC DNA]</scope>
    <source>
        <strain evidence="10">CGMCC 1.16031</strain>
    </source>
</reference>
<dbReference type="Proteomes" id="UP001596364">
    <property type="component" value="Unassembled WGS sequence"/>
</dbReference>
<keyword evidence="5" id="KW-0175">Coiled coil</keyword>
<keyword evidence="7" id="KW-0732">Signal</keyword>
<feature type="coiled-coil region" evidence="5">
    <location>
        <begin position="72"/>
        <end position="99"/>
    </location>
</feature>
<dbReference type="PANTHER" id="PTHR30329:SF21">
    <property type="entry name" value="LIPOPROTEIN YIAD-RELATED"/>
    <property type="match status" value="1"/>
</dbReference>
<dbReference type="SUPFAM" id="SSF103088">
    <property type="entry name" value="OmpA-like"/>
    <property type="match status" value="1"/>
</dbReference>
<dbReference type="EMBL" id="JBHSUS010000001">
    <property type="protein sequence ID" value="MFC6441420.1"/>
    <property type="molecule type" value="Genomic_DNA"/>
</dbReference>
<dbReference type="Pfam" id="PF00691">
    <property type="entry name" value="OmpA"/>
    <property type="match status" value="1"/>
</dbReference>
<keyword evidence="2 4" id="KW-0472">Membrane</keyword>
<evidence type="ECO:0000256" key="5">
    <source>
        <dbReference type="SAM" id="Coils"/>
    </source>
</evidence>
<accession>A0ABW1XNA3</accession>
<dbReference type="NCBIfam" id="TIGR03789">
    <property type="entry name" value="pdsO"/>
    <property type="match status" value="1"/>
</dbReference>
<comment type="caution">
    <text evidence="9">The sequence shown here is derived from an EMBL/GenBank/DDBJ whole genome shotgun (WGS) entry which is preliminary data.</text>
</comment>
<evidence type="ECO:0000256" key="2">
    <source>
        <dbReference type="ARBA" id="ARBA00023136"/>
    </source>
</evidence>
<evidence type="ECO:0000256" key="4">
    <source>
        <dbReference type="PROSITE-ProRule" id="PRU00473"/>
    </source>
</evidence>
<feature type="signal peptide" evidence="7">
    <location>
        <begin position="1"/>
        <end position="20"/>
    </location>
</feature>
<dbReference type="InterPro" id="IPR006665">
    <property type="entry name" value="OmpA-like"/>
</dbReference>
<dbReference type="CDD" id="cd07185">
    <property type="entry name" value="OmpA_C-like"/>
    <property type="match status" value="1"/>
</dbReference>
<keyword evidence="3" id="KW-0998">Cell outer membrane</keyword>
<name>A0ABW1XNA3_9ALTE</name>
<evidence type="ECO:0000256" key="3">
    <source>
        <dbReference type="ARBA" id="ARBA00023237"/>
    </source>
</evidence>
<dbReference type="Gene3D" id="3.30.1330.60">
    <property type="entry name" value="OmpA-like domain"/>
    <property type="match status" value="1"/>
</dbReference>
<dbReference type="InterPro" id="IPR006664">
    <property type="entry name" value="OMP_bac"/>
</dbReference>
<evidence type="ECO:0000259" key="8">
    <source>
        <dbReference type="PROSITE" id="PS51123"/>
    </source>
</evidence>
<dbReference type="PANTHER" id="PTHR30329">
    <property type="entry name" value="STATOR ELEMENT OF FLAGELLAR MOTOR COMPLEX"/>
    <property type="match status" value="1"/>
</dbReference>
<keyword evidence="10" id="KW-1185">Reference proteome</keyword>
<keyword evidence="6" id="KW-0812">Transmembrane</keyword>
<evidence type="ECO:0000313" key="10">
    <source>
        <dbReference type="Proteomes" id="UP001596364"/>
    </source>
</evidence>
<feature type="transmembrane region" description="Helical" evidence="6">
    <location>
        <begin position="36"/>
        <end position="63"/>
    </location>
</feature>
<organism evidence="9 10">
    <name type="scientific">Pseudobowmanella zhangzhouensis</name>
    <dbReference type="NCBI Taxonomy" id="1537679"/>
    <lineage>
        <taxon>Bacteria</taxon>
        <taxon>Pseudomonadati</taxon>
        <taxon>Pseudomonadota</taxon>
        <taxon>Gammaproteobacteria</taxon>
        <taxon>Alteromonadales</taxon>
        <taxon>Alteromonadaceae</taxon>
    </lineage>
</organism>
<feature type="domain" description="OmpA-like" evidence="8">
    <location>
        <begin position="117"/>
        <end position="234"/>
    </location>
</feature>
<dbReference type="InterPro" id="IPR036737">
    <property type="entry name" value="OmpA-like_sf"/>
</dbReference>
<keyword evidence="6" id="KW-1133">Transmembrane helix</keyword>
<evidence type="ECO:0000256" key="6">
    <source>
        <dbReference type="SAM" id="Phobius"/>
    </source>
</evidence>
<dbReference type="InterPro" id="IPR050330">
    <property type="entry name" value="Bact_OuterMem_StrucFunc"/>
</dbReference>
<sequence length="244" mass="26215">MKKTVLALTTAMLFNTAAFAAVPTEKEQKRNEAIGFGSGLVAGALVGGPIGAILGATFGVLLVDDVNDEHRLTSKQAELADANAQLDAKQSELVALHKSLVHYREKASQLASVQQHLERLPSSLSSNIQFRTASANLEPHYQQQLDTLADSLLSNPALSVSLTGFADQRGDDGYNLSLSEQRVERVRQYLLDKGVDGSQIIASAKGEQELVNTDGSNEGNFFDRRVMLNVVTSQTGMMAQAADQ</sequence>
<dbReference type="PROSITE" id="PS51123">
    <property type="entry name" value="OMPA_2"/>
    <property type="match status" value="1"/>
</dbReference>
<dbReference type="RefSeq" id="WP_131257817.1">
    <property type="nucleotide sequence ID" value="NZ_JBHSUS010000001.1"/>
</dbReference>
<dbReference type="InterPro" id="IPR022511">
    <property type="entry name" value="PdsO"/>
</dbReference>
<protein>
    <submittedName>
        <fullName evidence="9">Sortase-associated OmpA-like protein PdsO</fullName>
    </submittedName>
</protein>
<dbReference type="PRINTS" id="PR01021">
    <property type="entry name" value="OMPADOMAIN"/>
</dbReference>
<feature type="chain" id="PRO_5046007315" evidence="7">
    <location>
        <begin position="21"/>
        <end position="244"/>
    </location>
</feature>
<evidence type="ECO:0000313" key="9">
    <source>
        <dbReference type="EMBL" id="MFC6441420.1"/>
    </source>
</evidence>
<evidence type="ECO:0000256" key="7">
    <source>
        <dbReference type="SAM" id="SignalP"/>
    </source>
</evidence>
<gene>
    <name evidence="9" type="primary">pdsO</name>
    <name evidence="9" type="ORF">ACFP85_14805</name>
</gene>
<proteinExistence type="predicted"/>
<comment type="subcellular location">
    <subcellularLocation>
        <location evidence="1">Cell outer membrane</location>
    </subcellularLocation>
</comment>